<protein>
    <submittedName>
        <fullName evidence="3">Uncharacterized protein</fullName>
    </submittedName>
</protein>
<dbReference type="EMBL" id="CP144526">
    <property type="protein sequence ID" value="WWC72295.1"/>
    <property type="molecule type" value="Genomic_DNA"/>
</dbReference>
<reference evidence="4" key="2">
    <citation type="submission" date="2013-07" db="EMBL/GenBank/DDBJ databases">
        <authorList>
            <consortium name="The Broad Institute Genome Sequencing Platform"/>
            <person name="Cuomo C."/>
            <person name="Litvintseva A."/>
            <person name="Chen Y."/>
            <person name="Heitman J."/>
            <person name="Sun S."/>
            <person name="Springer D."/>
            <person name="Dromer F."/>
            <person name="Young S.K."/>
            <person name="Zeng Q."/>
            <person name="Gargeya S."/>
            <person name="Fitzgerald M."/>
            <person name="Abouelleil A."/>
            <person name="Alvarado L."/>
            <person name="Berlin A.M."/>
            <person name="Chapman S.B."/>
            <person name="Dewar J."/>
            <person name="Goldberg J."/>
            <person name="Griggs A."/>
            <person name="Gujja S."/>
            <person name="Hansen M."/>
            <person name="Howarth C."/>
            <person name="Imamovic A."/>
            <person name="Larimer J."/>
            <person name="McCowan C."/>
            <person name="Murphy C."/>
            <person name="Pearson M."/>
            <person name="Priest M."/>
            <person name="Roberts A."/>
            <person name="Saif S."/>
            <person name="Shea T."/>
            <person name="Sykes S."/>
            <person name="Wortman J."/>
            <person name="Nusbaum C."/>
            <person name="Birren B."/>
        </authorList>
    </citation>
    <scope>NUCLEOTIDE SEQUENCE</scope>
    <source>
        <strain evidence="4">CBS 10737</strain>
    </source>
</reference>
<sequence length="454" mass="47998">MVLVGLLPILAFAGSIQAAAIPIDSPPASPALSLQGSSTFSPISTFSPQLNIPSPTIQSTISFPTNVNSSPSPEYQINSSGDGKLNKNEGSDFKGNTGIGRGKGMTNAERIKRGLGILPPTRRMSGKPSRRSEKPQIDLSQFQDPQSNSNSSVNDENPDINNNSNNNNNGDDDIANGNQGNTFAPKKYAMRMKNPDDGSDMGLVGSSNDNNPLIGYTPTTDNALKMTMPQDPTSTPFLISPNDNSNDGDDTFNGPRKVLAAVPHKGNNGSDLNEGDGNYAPMGMGWKDGSGILHLDIQALINSSTNNLPDSSNLPNDSTDVEGIPKQLLSRPGGSVLPISQSDLPIDNSNPIQLIHTSLSNLPINSSNIPLNNDDDDGNNLGNPQSTLWTFQPTSKRLLAHYVNSDGNAVPTYFVTGGECAHTICLTADVEAFKDAQGDDAHEIHVLAEAVADL</sequence>
<feature type="compositionally biased region" description="Polar residues" evidence="1">
    <location>
        <begin position="64"/>
        <end position="81"/>
    </location>
</feature>
<dbReference type="RefSeq" id="XP_019010609.1">
    <property type="nucleotide sequence ID" value="XM_019156807.1"/>
</dbReference>
<feature type="region of interest" description="Disordered" evidence="1">
    <location>
        <begin position="64"/>
        <end position="183"/>
    </location>
</feature>
<evidence type="ECO:0000313" key="3">
    <source>
        <dbReference type="EMBL" id="OCF49390.1"/>
    </source>
</evidence>
<evidence type="ECO:0000313" key="4">
    <source>
        <dbReference type="EMBL" id="WWC72295.1"/>
    </source>
</evidence>
<reference evidence="4" key="4">
    <citation type="submission" date="2024-02" db="EMBL/GenBank/DDBJ databases">
        <title>Comparative genomics of Cryptococcus and Kwoniella reveals pathogenesis evolution and contrasting modes of karyotype evolution via chromosome fusion or intercentromeric recombination.</title>
        <authorList>
            <person name="Coelho M.A."/>
            <person name="David-Palma M."/>
            <person name="Shea T."/>
            <person name="Bowers K."/>
            <person name="McGinley-Smith S."/>
            <person name="Mohammad A.W."/>
            <person name="Gnirke A."/>
            <person name="Yurkov A.M."/>
            <person name="Nowrousian M."/>
            <person name="Sun S."/>
            <person name="Cuomo C.A."/>
            <person name="Heitman J."/>
        </authorList>
    </citation>
    <scope>NUCLEOTIDE SEQUENCE</scope>
    <source>
        <strain evidence="4">CBS 10737</strain>
    </source>
</reference>
<dbReference type="EMBL" id="KI894012">
    <property type="protein sequence ID" value="OCF49390.1"/>
    <property type="molecule type" value="Genomic_DNA"/>
</dbReference>
<evidence type="ECO:0000256" key="1">
    <source>
        <dbReference type="SAM" id="MobiDB-lite"/>
    </source>
</evidence>
<organism evidence="3">
    <name type="scientific">Kwoniella pini CBS 10737</name>
    <dbReference type="NCBI Taxonomy" id="1296096"/>
    <lineage>
        <taxon>Eukaryota</taxon>
        <taxon>Fungi</taxon>
        <taxon>Dikarya</taxon>
        <taxon>Basidiomycota</taxon>
        <taxon>Agaricomycotina</taxon>
        <taxon>Tremellomycetes</taxon>
        <taxon>Tremellales</taxon>
        <taxon>Cryptococcaceae</taxon>
        <taxon>Kwoniella</taxon>
    </lineage>
</organism>
<reference evidence="3" key="3">
    <citation type="submission" date="2016-07" db="EMBL/GenBank/DDBJ databases">
        <title>Evolution of pathogenesis and genome organization in the Tremellales.</title>
        <authorList>
            <person name="Cuomo C."/>
            <person name="Litvintseva A."/>
            <person name="Heitman J."/>
            <person name="Chen Y."/>
            <person name="Sun S."/>
            <person name="Springer D."/>
            <person name="Dromer F."/>
            <person name="Young S."/>
            <person name="Zeng Q."/>
            <person name="Chapman S."/>
            <person name="Gujja S."/>
            <person name="Saif S."/>
            <person name="Birren B."/>
        </authorList>
    </citation>
    <scope>NUCLEOTIDE SEQUENCE</scope>
    <source>
        <strain evidence="3">CBS 10737</strain>
    </source>
</reference>
<dbReference type="OrthoDB" id="2564350at2759"/>
<name>A0A1B9I1H2_9TREE</name>
<evidence type="ECO:0000256" key="2">
    <source>
        <dbReference type="SAM" id="SignalP"/>
    </source>
</evidence>
<feature type="chain" id="PRO_5008628254" evidence="2">
    <location>
        <begin position="19"/>
        <end position="454"/>
    </location>
</feature>
<feature type="compositionally biased region" description="Polar residues" evidence="1">
    <location>
        <begin position="138"/>
        <end position="153"/>
    </location>
</feature>
<dbReference type="KEGG" id="kpin:30173452"/>
<accession>A0A1B9I1H2</accession>
<dbReference type="AlphaFoldDB" id="A0A1B9I1H2"/>
<feature type="compositionally biased region" description="Low complexity" evidence="1">
    <location>
        <begin position="159"/>
        <end position="181"/>
    </location>
</feature>
<reference evidence="3" key="1">
    <citation type="submission" date="2013-07" db="EMBL/GenBank/DDBJ databases">
        <title>The Genome Sequence of Cryptococcus pinus CBS10737.</title>
        <authorList>
            <consortium name="The Broad Institute Genome Sequencing Platform"/>
            <person name="Cuomo C."/>
            <person name="Litvintseva A."/>
            <person name="Chen Y."/>
            <person name="Heitman J."/>
            <person name="Sun S."/>
            <person name="Springer D."/>
            <person name="Dromer F."/>
            <person name="Young S.K."/>
            <person name="Zeng Q."/>
            <person name="Gargeya S."/>
            <person name="Fitzgerald M."/>
            <person name="Abouelleil A."/>
            <person name="Alvarado L."/>
            <person name="Berlin A.M."/>
            <person name="Chapman S.B."/>
            <person name="Dewar J."/>
            <person name="Goldberg J."/>
            <person name="Griggs A."/>
            <person name="Gujja S."/>
            <person name="Hansen M."/>
            <person name="Howarth C."/>
            <person name="Imamovic A."/>
            <person name="Larimer J."/>
            <person name="McCowan C."/>
            <person name="Murphy C."/>
            <person name="Pearson M."/>
            <person name="Priest M."/>
            <person name="Roberts A."/>
            <person name="Saif S."/>
            <person name="Shea T."/>
            <person name="Sykes S."/>
            <person name="Wortman J."/>
            <person name="Nusbaum C."/>
            <person name="Birren B."/>
        </authorList>
    </citation>
    <scope>NUCLEOTIDE SEQUENCE [LARGE SCALE GENOMIC DNA]</scope>
    <source>
        <strain evidence="3">CBS 10737</strain>
    </source>
</reference>
<dbReference type="Proteomes" id="UP000094020">
    <property type="component" value="Chromosome 8"/>
</dbReference>
<keyword evidence="2" id="KW-0732">Signal</keyword>
<evidence type="ECO:0000313" key="5">
    <source>
        <dbReference type="Proteomes" id="UP000094020"/>
    </source>
</evidence>
<dbReference type="GeneID" id="30173452"/>
<dbReference type="STRING" id="1296096.A0A1B9I1H2"/>
<proteinExistence type="predicted"/>
<gene>
    <name evidence="3" type="ORF">I206_05083</name>
    <name evidence="4" type="ORF">I206_106257</name>
</gene>
<keyword evidence="5" id="KW-1185">Reference proteome</keyword>
<feature type="signal peptide" evidence="2">
    <location>
        <begin position="1"/>
        <end position="18"/>
    </location>
</feature>